<organism evidence="2 3">
    <name type="scientific">Morus notabilis</name>
    <dbReference type="NCBI Taxonomy" id="981085"/>
    <lineage>
        <taxon>Eukaryota</taxon>
        <taxon>Viridiplantae</taxon>
        <taxon>Streptophyta</taxon>
        <taxon>Embryophyta</taxon>
        <taxon>Tracheophyta</taxon>
        <taxon>Spermatophyta</taxon>
        <taxon>Magnoliopsida</taxon>
        <taxon>eudicotyledons</taxon>
        <taxon>Gunneridae</taxon>
        <taxon>Pentapetalae</taxon>
        <taxon>rosids</taxon>
        <taxon>fabids</taxon>
        <taxon>Rosales</taxon>
        <taxon>Moraceae</taxon>
        <taxon>Moreae</taxon>
        <taxon>Morus</taxon>
    </lineage>
</organism>
<dbReference type="PANTHER" id="PTHR34145">
    <property type="entry name" value="OS02G0105600 PROTEIN"/>
    <property type="match status" value="1"/>
</dbReference>
<dbReference type="InterPro" id="IPR053772">
    <property type="entry name" value="At1g61320/At1g61330-like"/>
</dbReference>
<sequence length="470" mass="54467">MATKRVKTNFRDQDTSAAVDRISRLPDPIIHRILSFIPTIDVVRMSLLTKRWRRMWYTVPSLEFSDADITHFAFHSRKRFYNFVDKCLKHREASMRYISDSFITRFKLDIKYYGGRSALDNWLSFVIRSNVEEFDLRAKTKFEWSYISDSFYCLPEAVLSAGSLNVLKLESLKLNGACSVSLPSLKSLSLKAAKLDDHILCGLVTGCPSLDEFFLKNCKGLSNPRISSLSLKFLEIRYSSCQTLKVEAINAESFTHSGNCEDINISACRAIKSLSLLNNWLDDKSLEDIIFGLPLLESLTLRGCYKMKSIKICGQHLKNITLEKVFIRREEVELSIETPNQVSFCYQGDVRFSLKMKSPNLSNGNFVIRQDSHDNVYDNNWYIDMITFLSNMNFSWNCVDVHVYKEEALIFPENLRRICGSPWLNLKNLKVKTYCRLTKKNKLRDALYWLSPKLETLAIEEEEKGYLYRT</sequence>
<protein>
    <submittedName>
        <fullName evidence="2">Putative F-box/LRR-repeat protein</fullName>
    </submittedName>
</protein>
<dbReference type="SUPFAM" id="SSF81383">
    <property type="entry name" value="F-box domain"/>
    <property type="match status" value="1"/>
</dbReference>
<dbReference type="eggNOG" id="ENOG502S2H2">
    <property type="taxonomic scope" value="Eukaryota"/>
</dbReference>
<dbReference type="InterPro" id="IPR055411">
    <property type="entry name" value="LRR_FXL15/At3g58940/PEG3-like"/>
</dbReference>
<evidence type="ECO:0000259" key="1">
    <source>
        <dbReference type="PROSITE" id="PS50181"/>
    </source>
</evidence>
<dbReference type="Gene3D" id="1.20.1280.50">
    <property type="match status" value="1"/>
</dbReference>
<dbReference type="PROSITE" id="PS50181">
    <property type="entry name" value="FBOX"/>
    <property type="match status" value="1"/>
</dbReference>
<evidence type="ECO:0000313" key="2">
    <source>
        <dbReference type="EMBL" id="EXB55879.1"/>
    </source>
</evidence>
<dbReference type="Pfam" id="PF00646">
    <property type="entry name" value="F-box"/>
    <property type="match status" value="1"/>
</dbReference>
<name>W9QWE5_9ROSA</name>
<dbReference type="InterPro" id="IPR053781">
    <property type="entry name" value="F-box_AtFBL13-like"/>
</dbReference>
<dbReference type="Pfam" id="PF07723">
    <property type="entry name" value="LRR_2"/>
    <property type="match status" value="1"/>
</dbReference>
<dbReference type="Proteomes" id="UP000030645">
    <property type="component" value="Unassembled WGS sequence"/>
</dbReference>
<dbReference type="InterPro" id="IPR013101">
    <property type="entry name" value="LRR_PRU1-like"/>
</dbReference>
<dbReference type="EMBL" id="KE344271">
    <property type="protein sequence ID" value="EXB55879.1"/>
    <property type="molecule type" value="Genomic_DNA"/>
</dbReference>
<feature type="domain" description="F-box" evidence="1">
    <location>
        <begin position="19"/>
        <end position="67"/>
    </location>
</feature>
<dbReference type="InterPro" id="IPR032675">
    <property type="entry name" value="LRR_dom_sf"/>
</dbReference>
<proteinExistence type="predicted"/>
<accession>W9QWE5</accession>
<dbReference type="STRING" id="981085.W9QWE5"/>
<gene>
    <name evidence="2" type="ORF">L484_002955</name>
</gene>
<reference evidence="3" key="1">
    <citation type="submission" date="2013-01" db="EMBL/GenBank/DDBJ databases">
        <title>Draft Genome Sequence of a Mulberry Tree, Morus notabilis C.K. Schneid.</title>
        <authorList>
            <person name="He N."/>
            <person name="Zhao S."/>
        </authorList>
    </citation>
    <scope>NUCLEOTIDE SEQUENCE</scope>
</reference>
<dbReference type="InterPro" id="IPR001810">
    <property type="entry name" value="F-box_dom"/>
</dbReference>
<dbReference type="AlphaFoldDB" id="W9QWE5"/>
<dbReference type="InterPro" id="IPR036047">
    <property type="entry name" value="F-box-like_dom_sf"/>
</dbReference>
<dbReference type="SUPFAM" id="SSF52047">
    <property type="entry name" value="RNI-like"/>
    <property type="match status" value="1"/>
</dbReference>
<evidence type="ECO:0000313" key="3">
    <source>
        <dbReference type="Proteomes" id="UP000030645"/>
    </source>
</evidence>
<dbReference type="PANTHER" id="PTHR34145:SF28">
    <property type="entry name" value="F-BOX DOMAIN-CONTAINING PROTEIN"/>
    <property type="match status" value="1"/>
</dbReference>
<dbReference type="Gene3D" id="3.80.10.10">
    <property type="entry name" value="Ribonuclease Inhibitor"/>
    <property type="match status" value="1"/>
</dbReference>
<keyword evidence="3" id="KW-1185">Reference proteome</keyword>
<dbReference type="Pfam" id="PF24758">
    <property type="entry name" value="LRR_At5g56370"/>
    <property type="match status" value="1"/>
</dbReference>
<dbReference type="CDD" id="cd22160">
    <property type="entry name" value="F-box_AtFBL13-like"/>
    <property type="match status" value="1"/>
</dbReference>